<proteinExistence type="predicted"/>
<sequence>MATNDIYLQPSIPRFDGHHYDHWNLLMENFRSCGCNWCNLKLKDLKAKSYLFQAVDRAVFETILHKETSNKICDSLKKYQWKARAKRQPLQSLKAEFDTLQMKQAEAVSEYLSKTMEIANKLKIHDDKIEDCHAGHHGFHHFCLSVC</sequence>
<dbReference type="Gramene" id="ESW04784">
    <property type="protein sequence ID" value="ESW04784"/>
    <property type="gene ID" value="PHAVU_011G124900g"/>
</dbReference>
<dbReference type="Proteomes" id="UP000000226">
    <property type="component" value="Chromosome 11"/>
</dbReference>
<evidence type="ECO:0000313" key="2">
    <source>
        <dbReference type="Proteomes" id="UP000000226"/>
    </source>
</evidence>
<evidence type="ECO:0000313" key="1">
    <source>
        <dbReference type="EMBL" id="ESW04784.1"/>
    </source>
</evidence>
<dbReference type="EMBL" id="CM002298">
    <property type="protein sequence ID" value="ESW04784.1"/>
    <property type="molecule type" value="Genomic_DNA"/>
</dbReference>
<gene>
    <name evidence="1" type="ORF">PHAVU_011G124900g</name>
</gene>
<protein>
    <submittedName>
        <fullName evidence="1">Uncharacterized protein</fullName>
    </submittedName>
</protein>
<dbReference type="PANTHER" id="PTHR35317">
    <property type="entry name" value="OS04G0629600 PROTEIN"/>
    <property type="match status" value="1"/>
</dbReference>
<dbReference type="OMA" id="EDCHAGH"/>
<keyword evidence="2" id="KW-1185">Reference proteome</keyword>
<dbReference type="eggNOG" id="KOG0017">
    <property type="taxonomic scope" value="Eukaryota"/>
</dbReference>
<reference evidence="2" key="1">
    <citation type="journal article" date="2014" name="Nat. Genet.">
        <title>A reference genome for common bean and genome-wide analysis of dual domestications.</title>
        <authorList>
            <person name="Schmutz J."/>
            <person name="McClean P.E."/>
            <person name="Mamidi S."/>
            <person name="Wu G.A."/>
            <person name="Cannon S.B."/>
            <person name="Grimwood J."/>
            <person name="Jenkins J."/>
            <person name="Shu S."/>
            <person name="Song Q."/>
            <person name="Chavarro C."/>
            <person name="Torres-Torres M."/>
            <person name="Geffroy V."/>
            <person name="Moghaddam S.M."/>
            <person name="Gao D."/>
            <person name="Abernathy B."/>
            <person name="Barry K."/>
            <person name="Blair M."/>
            <person name="Brick M.A."/>
            <person name="Chovatia M."/>
            <person name="Gepts P."/>
            <person name="Goodstein D.M."/>
            <person name="Gonzales M."/>
            <person name="Hellsten U."/>
            <person name="Hyten D.L."/>
            <person name="Jia G."/>
            <person name="Kelly J.D."/>
            <person name="Kudrna D."/>
            <person name="Lee R."/>
            <person name="Richard M.M."/>
            <person name="Miklas P.N."/>
            <person name="Osorno J.M."/>
            <person name="Rodrigues J."/>
            <person name="Thareau V."/>
            <person name="Urrea C.A."/>
            <person name="Wang M."/>
            <person name="Yu Y."/>
            <person name="Zhang M."/>
            <person name="Wing R.A."/>
            <person name="Cregan P.B."/>
            <person name="Rokhsar D.S."/>
            <person name="Jackson S.A."/>
        </authorList>
    </citation>
    <scope>NUCLEOTIDE SEQUENCE [LARGE SCALE GENOMIC DNA]</scope>
    <source>
        <strain evidence="2">cv. G19833</strain>
    </source>
</reference>
<dbReference type="Pfam" id="PF14223">
    <property type="entry name" value="Retrotran_gag_2"/>
    <property type="match status" value="1"/>
</dbReference>
<accession>V7AGV8</accession>
<dbReference type="AlphaFoldDB" id="V7AGV8"/>
<dbReference type="PANTHER" id="PTHR35317:SF27">
    <property type="entry name" value="RETROVIRUS-RELATED POL POLYPROTEIN FROM TRANSPOSON TNT 1-94"/>
    <property type="match status" value="1"/>
</dbReference>
<name>V7AGV8_PHAVU</name>
<dbReference type="OrthoDB" id="2013098at2759"/>
<organism evidence="1 2">
    <name type="scientific">Phaseolus vulgaris</name>
    <name type="common">Kidney bean</name>
    <name type="synonym">French bean</name>
    <dbReference type="NCBI Taxonomy" id="3885"/>
    <lineage>
        <taxon>Eukaryota</taxon>
        <taxon>Viridiplantae</taxon>
        <taxon>Streptophyta</taxon>
        <taxon>Embryophyta</taxon>
        <taxon>Tracheophyta</taxon>
        <taxon>Spermatophyta</taxon>
        <taxon>Magnoliopsida</taxon>
        <taxon>eudicotyledons</taxon>
        <taxon>Gunneridae</taxon>
        <taxon>Pentapetalae</taxon>
        <taxon>rosids</taxon>
        <taxon>fabids</taxon>
        <taxon>Fabales</taxon>
        <taxon>Fabaceae</taxon>
        <taxon>Papilionoideae</taxon>
        <taxon>50 kb inversion clade</taxon>
        <taxon>NPAAA clade</taxon>
        <taxon>indigoferoid/millettioid clade</taxon>
        <taxon>Phaseoleae</taxon>
        <taxon>Phaseolus</taxon>
    </lineage>
</organism>